<dbReference type="OrthoDB" id="1441055at2"/>
<gene>
    <name evidence="1" type="ORF">VC82_2418</name>
</gene>
<sequence>MNYEEAVELKNKNEHLIGQKYRGGTIEELIIRPTNQKEFEAFSKSYLRTMDAELSIQPFIGNDLTVDAVCDRAKIRTNNIFFRTEIGNLLDEQLDVKF</sequence>
<evidence type="ECO:0000313" key="1">
    <source>
        <dbReference type="EMBL" id="AKA35998.1"/>
    </source>
</evidence>
<accession>A0A0D5YVV6</accession>
<dbReference type="Proteomes" id="UP000032726">
    <property type="component" value="Chromosome"/>
</dbReference>
<reference evidence="1 2" key="1">
    <citation type="submission" date="2015-03" db="EMBL/GenBank/DDBJ databases">
        <title>Complete genome sequence of Muricauda lutaonensis CC-HSB-11T, isolated from a coastal hot spring.</title>
        <authorList>
            <person name="Kim K.M."/>
        </authorList>
    </citation>
    <scope>NUCLEOTIDE SEQUENCE [LARGE SCALE GENOMIC DNA]</scope>
    <source>
        <strain evidence="1 2">CC-HSB-11</strain>
    </source>
</reference>
<evidence type="ECO:0000313" key="2">
    <source>
        <dbReference type="Proteomes" id="UP000032726"/>
    </source>
</evidence>
<dbReference type="EMBL" id="CP011071">
    <property type="protein sequence ID" value="AKA35998.1"/>
    <property type="molecule type" value="Genomic_DNA"/>
</dbReference>
<dbReference type="KEGG" id="mlt:VC82_2418"/>
<dbReference type="STRING" id="516051.VC82_2418"/>
<protein>
    <submittedName>
        <fullName evidence="1">Uncharacterized protein</fullName>
    </submittedName>
</protein>
<dbReference type="AlphaFoldDB" id="A0A0D5YVV6"/>
<organism evidence="1 2">
    <name type="scientific">Flagellimonas lutaonensis</name>
    <dbReference type="NCBI Taxonomy" id="516051"/>
    <lineage>
        <taxon>Bacteria</taxon>
        <taxon>Pseudomonadati</taxon>
        <taxon>Bacteroidota</taxon>
        <taxon>Flavobacteriia</taxon>
        <taxon>Flavobacteriales</taxon>
        <taxon>Flavobacteriaceae</taxon>
        <taxon>Flagellimonas</taxon>
    </lineage>
</organism>
<dbReference type="HOGENOM" id="CLU_181291_0_0_10"/>
<proteinExistence type="predicted"/>
<dbReference type="RefSeq" id="WP_045802586.1">
    <property type="nucleotide sequence ID" value="NZ_CP011071.1"/>
</dbReference>
<name>A0A0D5YVV6_9FLAO</name>
<keyword evidence="2" id="KW-1185">Reference proteome</keyword>